<name>A0ABW2LMU4_9PSEU</name>
<dbReference type="EMBL" id="JBHTCJ010000010">
    <property type="protein sequence ID" value="MFC7343587.1"/>
    <property type="molecule type" value="Genomic_DNA"/>
</dbReference>
<evidence type="ECO:0000256" key="1">
    <source>
        <dbReference type="SAM" id="Phobius"/>
    </source>
</evidence>
<feature type="transmembrane region" description="Helical" evidence="1">
    <location>
        <begin position="174"/>
        <end position="199"/>
    </location>
</feature>
<feature type="transmembrane region" description="Helical" evidence="1">
    <location>
        <begin position="211"/>
        <end position="230"/>
    </location>
</feature>
<keyword evidence="1" id="KW-0472">Membrane</keyword>
<evidence type="ECO:0000313" key="3">
    <source>
        <dbReference type="Proteomes" id="UP001596504"/>
    </source>
</evidence>
<reference evidence="3" key="1">
    <citation type="journal article" date="2019" name="Int. J. Syst. Evol. Microbiol.">
        <title>The Global Catalogue of Microorganisms (GCM) 10K type strain sequencing project: providing services to taxonomists for standard genome sequencing and annotation.</title>
        <authorList>
            <consortium name="The Broad Institute Genomics Platform"/>
            <consortium name="The Broad Institute Genome Sequencing Center for Infectious Disease"/>
            <person name="Wu L."/>
            <person name="Ma J."/>
        </authorList>
    </citation>
    <scope>NUCLEOTIDE SEQUENCE [LARGE SCALE GENOMIC DNA]</scope>
    <source>
        <strain evidence="3">WLHS5</strain>
    </source>
</reference>
<feature type="transmembrane region" description="Helical" evidence="1">
    <location>
        <begin position="351"/>
        <end position="370"/>
    </location>
</feature>
<evidence type="ECO:0000313" key="2">
    <source>
        <dbReference type="EMBL" id="MFC7343587.1"/>
    </source>
</evidence>
<feature type="transmembrane region" description="Helical" evidence="1">
    <location>
        <begin position="296"/>
        <end position="316"/>
    </location>
</feature>
<keyword evidence="1" id="KW-1133">Transmembrane helix</keyword>
<sequence>MRAAAGEALSASSRNTAAGARQRTNRPAWTAAATAAVLAAALFWLVHDALTDDAYITLGYARGVALHGHWGMIPDETANSATSPGNVLLLAALTLALRSPVLALGALFVASAVVLVLALRRGALDRGMPGWTGTLTAALVGVNPLLLSTVGLEMTLAAALLATLLAAVTGGRPWLFGLAVGALALTRLDLGVFVIAVLLGCPRMWLGWWKWLTTALLVCAPWFAFSWFRFGSAIPDTLVIKQLQESWGRYGFGNGPGKYYDMAPLPTALAALPAACGVVALLALIGCAVARRGSRAWPWAVLGLGGVAHYSLYAQLDVPPYHWYYAPSLMGVTLALGGALGLVATGVRWRVPVAALGAILLVPQVGLALAQGTPWRTAPIQTNWASPADYARIGAEIGERVGDATVASPGEIGTLAYFCECHIVDGFSDRGYLAAGIDERLRRAGPLAATLLRWNYHHFAPTEPRRIDYVLTAEPGPGPDPFWTISTPLSPPGHLVLAPAER</sequence>
<feature type="transmembrane region" description="Helical" evidence="1">
    <location>
        <begin position="28"/>
        <end position="46"/>
    </location>
</feature>
<keyword evidence="1" id="KW-0812">Transmembrane</keyword>
<dbReference type="RefSeq" id="WP_380670622.1">
    <property type="nucleotide sequence ID" value="NZ_JBHTCJ010000010.1"/>
</dbReference>
<accession>A0ABW2LMU4</accession>
<gene>
    <name evidence="2" type="ORF">ACFQRI_19465</name>
</gene>
<feature type="transmembrane region" description="Helical" evidence="1">
    <location>
        <begin position="268"/>
        <end position="289"/>
    </location>
</feature>
<protein>
    <recommendedName>
        <fullName evidence="4">Glycosyltransferase RgtA/B/C/D-like domain-containing protein</fullName>
    </recommendedName>
</protein>
<keyword evidence="3" id="KW-1185">Reference proteome</keyword>
<feature type="transmembrane region" description="Helical" evidence="1">
    <location>
        <begin position="322"/>
        <end position="344"/>
    </location>
</feature>
<proteinExistence type="predicted"/>
<feature type="transmembrane region" description="Helical" evidence="1">
    <location>
        <begin position="145"/>
        <end position="168"/>
    </location>
</feature>
<comment type="caution">
    <text evidence="2">The sequence shown here is derived from an EMBL/GenBank/DDBJ whole genome shotgun (WGS) entry which is preliminary data.</text>
</comment>
<evidence type="ECO:0008006" key="4">
    <source>
        <dbReference type="Google" id="ProtNLM"/>
    </source>
</evidence>
<dbReference type="Proteomes" id="UP001596504">
    <property type="component" value="Unassembled WGS sequence"/>
</dbReference>
<feature type="transmembrane region" description="Helical" evidence="1">
    <location>
        <begin position="101"/>
        <end position="119"/>
    </location>
</feature>
<organism evidence="2 3">
    <name type="scientific">Saccharopolyspora griseoalba</name>
    <dbReference type="NCBI Taxonomy" id="1431848"/>
    <lineage>
        <taxon>Bacteria</taxon>
        <taxon>Bacillati</taxon>
        <taxon>Actinomycetota</taxon>
        <taxon>Actinomycetes</taxon>
        <taxon>Pseudonocardiales</taxon>
        <taxon>Pseudonocardiaceae</taxon>
        <taxon>Saccharopolyspora</taxon>
    </lineage>
</organism>